<name>A0A2T6X584_SALET</name>
<evidence type="ECO:0000313" key="3">
    <source>
        <dbReference type="EMBL" id="EDH0649679.1"/>
    </source>
</evidence>
<dbReference type="EMBL" id="AAKTSM010000005">
    <property type="protein sequence ID" value="ECV6295690.1"/>
    <property type="molecule type" value="Genomic_DNA"/>
</dbReference>
<dbReference type="EMBL" id="CP077693">
    <property type="protein sequence ID" value="QXR49165.1"/>
    <property type="molecule type" value="Genomic_DNA"/>
</dbReference>
<dbReference type="EMBL" id="CP077691">
    <property type="protein sequence ID" value="QXR39706.1"/>
    <property type="molecule type" value="Genomic_DNA"/>
</dbReference>
<accession>A0A2T6X584</accession>
<sequence length="114" mass="13286">MDQYFDNIQISDKGMVKLIRNNGKDYIFPASKIITVHRVKPNDDPNSWIPIARDLCNILNVDAFQETRPYTVCVETDEGYLYVNIPYTEQLYNRLDNAHAYSTNIAKEKYGTFK</sequence>
<evidence type="ECO:0000313" key="1">
    <source>
        <dbReference type="EMBL" id="ECV6114502.1"/>
    </source>
</evidence>
<organism evidence="1">
    <name type="scientific">Salmonella enterica I</name>
    <dbReference type="NCBI Taxonomy" id="59201"/>
    <lineage>
        <taxon>Bacteria</taxon>
        <taxon>Pseudomonadati</taxon>
        <taxon>Pseudomonadota</taxon>
        <taxon>Gammaproteobacteria</taxon>
        <taxon>Enterobacterales</taxon>
        <taxon>Enterobacteriaceae</taxon>
        <taxon>Salmonella</taxon>
    </lineage>
</organism>
<evidence type="ECO:0000313" key="5">
    <source>
        <dbReference type="EMBL" id="QXR49165.1"/>
    </source>
</evidence>
<dbReference type="EMBL" id="AAMGGG010000003">
    <property type="protein sequence ID" value="EDH0649679.1"/>
    <property type="molecule type" value="Genomic_DNA"/>
</dbReference>
<proteinExistence type="predicted"/>
<evidence type="ECO:0000313" key="2">
    <source>
        <dbReference type="EMBL" id="ECV6295690.1"/>
    </source>
</evidence>
<reference evidence="4" key="1">
    <citation type="submission" date="2018-04" db="EMBL/GenBank/DDBJ databases">
        <authorList>
            <person name="Bell R."/>
        </authorList>
    </citation>
    <scope>NUCLEOTIDE SEQUENCE</scope>
    <source>
        <strain evidence="5">CFSAN058605</strain>
        <strain evidence="4">CFSAN058620</strain>
    </source>
</reference>
<reference evidence="1" key="2">
    <citation type="submission" date="2019-09" db="EMBL/GenBank/DDBJ databases">
        <authorList>
            <person name="Ashton P.M."/>
            <person name="Dallman T."/>
            <person name="Nair S."/>
            <person name="De Pinna E."/>
            <person name="Peters T."/>
            <person name="Grant K."/>
        </authorList>
    </citation>
    <scope>NUCLEOTIDE SEQUENCE</scope>
    <source>
        <strain evidence="1">801510</strain>
        <strain evidence="2">804072</strain>
    </source>
</reference>
<dbReference type="RefSeq" id="WP_021294341.1">
    <property type="nucleotide sequence ID" value="NZ_CP077691.1"/>
</dbReference>
<gene>
    <name evidence="4" type="ORF">DAX98_021075</name>
    <name evidence="5" type="ORF">DAY14_021420</name>
    <name evidence="1" type="ORF">F2V23_08920</name>
    <name evidence="2" type="ORF">F3E26_08630</name>
    <name evidence="3" type="ORF">TE27_08410</name>
</gene>
<dbReference type="AlphaFoldDB" id="A0A2T6X584"/>
<evidence type="ECO:0000313" key="4">
    <source>
        <dbReference type="EMBL" id="QXR39706.1"/>
    </source>
</evidence>
<reference evidence="3" key="3">
    <citation type="submission" date="2019-10" db="EMBL/GenBank/DDBJ databases">
        <authorList>
            <consortium name="GenomeTrakr network: Whole genome sequencing for foodborne pathogen traceback"/>
        </authorList>
    </citation>
    <scope>NUCLEOTIDE SEQUENCE</scope>
    <source>
        <strain evidence="3">FDA00002041</strain>
    </source>
</reference>
<reference evidence="4" key="4">
    <citation type="submission" date="2021-05" db="EMBL/GenBank/DDBJ databases">
        <title>Whole genome sequencing of cultured pathogen.</title>
        <authorList>
            <person name="Hoffmann M."/>
            <person name="Balkey M."/>
            <person name="Luo Y."/>
        </authorList>
    </citation>
    <scope>NUCLEOTIDE SEQUENCE</scope>
    <source>
        <strain evidence="5">CFSAN058605</strain>
        <strain evidence="4">CFSAN058620</strain>
    </source>
</reference>
<protein>
    <submittedName>
        <fullName evidence="1">Uncharacterized protein</fullName>
    </submittedName>
</protein>
<dbReference type="EMBL" id="AAKTRA010000005">
    <property type="protein sequence ID" value="ECV6114502.1"/>
    <property type="molecule type" value="Genomic_DNA"/>
</dbReference>